<dbReference type="KEGG" id="kle:AO703_17785"/>
<dbReference type="Pfam" id="PF00126">
    <property type="entry name" value="HTH_1"/>
    <property type="match status" value="1"/>
</dbReference>
<evidence type="ECO:0000256" key="1">
    <source>
        <dbReference type="ARBA" id="ARBA00009437"/>
    </source>
</evidence>
<dbReference type="Gene3D" id="3.40.190.290">
    <property type="match status" value="1"/>
</dbReference>
<organism evidence="6 7">
    <name type="scientific">[Enterobacter] lignolyticus</name>
    <dbReference type="NCBI Taxonomy" id="1334193"/>
    <lineage>
        <taxon>Bacteria</taxon>
        <taxon>Pseudomonadati</taxon>
        <taxon>Pseudomonadota</taxon>
        <taxon>Gammaproteobacteria</taxon>
        <taxon>Enterobacterales</taxon>
        <taxon>Enterobacteriaceae</taxon>
        <taxon>Pluralibacter</taxon>
    </lineage>
</organism>
<dbReference type="InterPro" id="IPR036388">
    <property type="entry name" value="WH-like_DNA-bd_sf"/>
</dbReference>
<dbReference type="Proteomes" id="UP000069162">
    <property type="component" value="Chromosome"/>
</dbReference>
<dbReference type="PANTHER" id="PTHR30537">
    <property type="entry name" value="HTH-TYPE TRANSCRIPTIONAL REGULATOR"/>
    <property type="match status" value="1"/>
</dbReference>
<dbReference type="Pfam" id="PF03466">
    <property type="entry name" value="LysR_substrate"/>
    <property type="match status" value="1"/>
</dbReference>
<dbReference type="SUPFAM" id="SSF46785">
    <property type="entry name" value="Winged helix' DNA-binding domain"/>
    <property type="match status" value="1"/>
</dbReference>
<reference evidence="7" key="1">
    <citation type="submission" date="2015-10" db="EMBL/GenBank/DDBJ databases">
        <title>Complete Genome Sequencing of Klebsiella sp. strain G5.</title>
        <authorList>
            <person name="Chan K.-G."/>
            <person name="Chen J.-W."/>
        </authorList>
    </citation>
    <scope>NUCLEOTIDE SEQUENCE [LARGE SCALE GENOMIC DNA]</scope>
    <source>
        <strain evidence="7">G5</strain>
    </source>
</reference>
<gene>
    <name evidence="6" type="ORF">AO703_17785</name>
</gene>
<dbReference type="PANTHER" id="PTHR30537:SF58">
    <property type="entry name" value="HTH-TYPE TRANSCRIPTIONAL REGULATOR PERR"/>
    <property type="match status" value="1"/>
</dbReference>
<dbReference type="OrthoDB" id="6420818at2"/>
<protein>
    <recommendedName>
        <fullName evidence="5">HTH lysR-type domain-containing protein</fullName>
    </recommendedName>
</protein>
<keyword evidence="3" id="KW-0238">DNA-binding</keyword>
<comment type="similarity">
    <text evidence="1">Belongs to the LysR transcriptional regulatory family.</text>
</comment>
<dbReference type="GO" id="GO:0003700">
    <property type="term" value="F:DNA-binding transcription factor activity"/>
    <property type="evidence" value="ECO:0007669"/>
    <property type="project" value="InterPro"/>
</dbReference>
<evidence type="ECO:0000256" key="2">
    <source>
        <dbReference type="ARBA" id="ARBA00023015"/>
    </source>
</evidence>
<dbReference type="InterPro" id="IPR058163">
    <property type="entry name" value="LysR-type_TF_proteobact-type"/>
</dbReference>
<evidence type="ECO:0000313" key="7">
    <source>
        <dbReference type="Proteomes" id="UP000069162"/>
    </source>
</evidence>
<dbReference type="AlphaFoldDB" id="A0A806X7I0"/>
<dbReference type="RefSeq" id="WP_062742018.1">
    <property type="nucleotide sequence ID" value="NZ_CP012871.1"/>
</dbReference>
<evidence type="ECO:0000313" key="6">
    <source>
        <dbReference type="EMBL" id="ALR78060.1"/>
    </source>
</evidence>
<name>A0A806X7I0_9ENTR</name>
<keyword evidence="4" id="KW-0804">Transcription</keyword>
<dbReference type="InterPro" id="IPR005119">
    <property type="entry name" value="LysR_subst-bd"/>
</dbReference>
<evidence type="ECO:0000259" key="5">
    <source>
        <dbReference type="PROSITE" id="PS50931"/>
    </source>
</evidence>
<sequence length="310" mass="34948">MKQLKIKDLKILLDVVATQSFSLSAKNVGLTQASISKSIAAVEETLGIKIIDREKRPIGLTPFGETLLPHIKKHIHENDELFELVENYKKAPVGEVNIYSPSGMQAYLADTILPPLLHRFPELNVTITTSNLHQADYFKGISFNNSCDILISYSPPHNHNLIARKVKRIRLDVFATRAFHEQHPFTTPEELSRYPFILLSAMANNSYVNVFEFTQTDTTDVKSVAVTGKLKFDNLYTAVNCCRKGMGYMVASELLLQDVSEIRPVLPPEWGIYIDCYVIYRSRKNLPFRVQSSLDYIIELMANDGGAVPA</sequence>
<feature type="domain" description="HTH lysR-type" evidence="5">
    <location>
        <begin position="4"/>
        <end position="61"/>
    </location>
</feature>
<dbReference type="SUPFAM" id="SSF53850">
    <property type="entry name" value="Periplasmic binding protein-like II"/>
    <property type="match status" value="1"/>
</dbReference>
<evidence type="ECO:0000256" key="3">
    <source>
        <dbReference type="ARBA" id="ARBA00023125"/>
    </source>
</evidence>
<dbReference type="GO" id="GO:0006351">
    <property type="term" value="P:DNA-templated transcription"/>
    <property type="evidence" value="ECO:0007669"/>
    <property type="project" value="TreeGrafter"/>
</dbReference>
<dbReference type="InterPro" id="IPR036390">
    <property type="entry name" value="WH_DNA-bd_sf"/>
</dbReference>
<dbReference type="EMBL" id="CP012871">
    <property type="protein sequence ID" value="ALR78060.1"/>
    <property type="molecule type" value="Genomic_DNA"/>
</dbReference>
<keyword evidence="2" id="KW-0805">Transcription regulation</keyword>
<dbReference type="InterPro" id="IPR000847">
    <property type="entry name" value="LysR_HTH_N"/>
</dbReference>
<proteinExistence type="inferred from homology"/>
<dbReference type="GO" id="GO:0043565">
    <property type="term" value="F:sequence-specific DNA binding"/>
    <property type="evidence" value="ECO:0007669"/>
    <property type="project" value="TreeGrafter"/>
</dbReference>
<dbReference type="Gene3D" id="1.10.10.10">
    <property type="entry name" value="Winged helix-like DNA-binding domain superfamily/Winged helix DNA-binding domain"/>
    <property type="match status" value="1"/>
</dbReference>
<accession>A0A806X7I0</accession>
<dbReference type="PROSITE" id="PS50931">
    <property type="entry name" value="HTH_LYSR"/>
    <property type="match status" value="1"/>
</dbReference>
<evidence type="ECO:0000256" key="4">
    <source>
        <dbReference type="ARBA" id="ARBA00023163"/>
    </source>
</evidence>